<feature type="domain" description="DUF202" evidence="7">
    <location>
        <begin position="143"/>
        <end position="219"/>
    </location>
</feature>
<evidence type="ECO:0000256" key="2">
    <source>
        <dbReference type="ARBA" id="ARBA00022692"/>
    </source>
</evidence>
<proteinExistence type="predicted"/>
<evidence type="ECO:0000256" key="4">
    <source>
        <dbReference type="ARBA" id="ARBA00023136"/>
    </source>
</evidence>
<evidence type="ECO:0000256" key="6">
    <source>
        <dbReference type="SAM" id="Phobius"/>
    </source>
</evidence>
<evidence type="ECO:0000256" key="3">
    <source>
        <dbReference type="ARBA" id="ARBA00022989"/>
    </source>
</evidence>
<dbReference type="EMBL" id="ML987191">
    <property type="protein sequence ID" value="KAF2253299.1"/>
    <property type="molecule type" value="Genomic_DNA"/>
</dbReference>
<dbReference type="OrthoDB" id="199599at2759"/>
<feature type="transmembrane region" description="Helical" evidence="6">
    <location>
        <begin position="232"/>
        <end position="253"/>
    </location>
</feature>
<gene>
    <name evidence="8" type="ORF">BU26DRAFT_528530</name>
</gene>
<dbReference type="InterPro" id="IPR003807">
    <property type="entry name" value="DUF202"/>
</dbReference>
<reference evidence="8" key="1">
    <citation type="journal article" date="2020" name="Stud. Mycol.">
        <title>101 Dothideomycetes genomes: a test case for predicting lifestyles and emergence of pathogens.</title>
        <authorList>
            <person name="Haridas S."/>
            <person name="Albert R."/>
            <person name="Binder M."/>
            <person name="Bloem J."/>
            <person name="Labutti K."/>
            <person name="Salamov A."/>
            <person name="Andreopoulos B."/>
            <person name="Baker S."/>
            <person name="Barry K."/>
            <person name="Bills G."/>
            <person name="Bluhm B."/>
            <person name="Cannon C."/>
            <person name="Castanera R."/>
            <person name="Culley D."/>
            <person name="Daum C."/>
            <person name="Ezra D."/>
            <person name="Gonzalez J."/>
            <person name="Henrissat B."/>
            <person name="Kuo A."/>
            <person name="Liang C."/>
            <person name="Lipzen A."/>
            <person name="Lutzoni F."/>
            <person name="Magnuson J."/>
            <person name="Mondo S."/>
            <person name="Nolan M."/>
            <person name="Ohm R."/>
            <person name="Pangilinan J."/>
            <person name="Park H.-J."/>
            <person name="Ramirez L."/>
            <person name="Alfaro M."/>
            <person name="Sun H."/>
            <person name="Tritt A."/>
            <person name="Yoshinaga Y."/>
            <person name="Zwiers L.-H."/>
            <person name="Turgeon B."/>
            <person name="Goodwin S."/>
            <person name="Spatafora J."/>
            <person name="Crous P."/>
            <person name="Grigoriev I."/>
        </authorList>
    </citation>
    <scope>NUCLEOTIDE SEQUENCE</scope>
    <source>
        <strain evidence="8">CBS 122368</strain>
    </source>
</reference>
<dbReference type="RefSeq" id="XP_033688303.1">
    <property type="nucleotide sequence ID" value="XM_033830855.1"/>
</dbReference>
<dbReference type="GeneID" id="54584185"/>
<evidence type="ECO:0000256" key="5">
    <source>
        <dbReference type="SAM" id="MobiDB-lite"/>
    </source>
</evidence>
<evidence type="ECO:0000313" key="9">
    <source>
        <dbReference type="Proteomes" id="UP000800094"/>
    </source>
</evidence>
<keyword evidence="4 6" id="KW-0472">Membrane</keyword>
<accession>A0A6A6ISN6</accession>
<keyword evidence="2 6" id="KW-0812">Transmembrane</keyword>
<evidence type="ECO:0000256" key="1">
    <source>
        <dbReference type="ARBA" id="ARBA00004127"/>
    </source>
</evidence>
<feature type="transmembrane region" description="Helical" evidence="6">
    <location>
        <begin position="152"/>
        <end position="173"/>
    </location>
</feature>
<sequence>MTDADPPQAPPLSLPPSAILNAPGLAPHPDSEEFIRNERHRTAHELEPIRKDFASSPPSNGRPSPNAPQALRSPTIRSRGRGSSSHRGGLPRRPSDISTVPDDVAVEDERRYRLRRQVPHWYDPVVKFWKNQISVTIDEGAHRDHLANERTFLGYLRTSLALAMTGVITAQLFRLQHALNPDPDIGYFVFGVPLAASFIGSGMVVLLIGAFRFWRQQNAMVRGKVHAGGWEVTGIMVLVIALCTAAFALVTAVDVEKSYI</sequence>
<feature type="transmembrane region" description="Helical" evidence="6">
    <location>
        <begin position="185"/>
        <end position="211"/>
    </location>
</feature>
<evidence type="ECO:0000259" key="7">
    <source>
        <dbReference type="Pfam" id="PF02656"/>
    </source>
</evidence>
<dbReference type="PANTHER" id="PTHR34187">
    <property type="entry name" value="FGR18P"/>
    <property type="match status" value="1"/>
</dbReference>
<organism evidence="8 9">
    <name type="scientific">Trematosphaeria pertusa</name>
    <dbReference type="NCBI Taxonomy" id="390896"/>
    <lineage>
        <taxon>Eukaryota</taxon>
        <taxon>Fungi</taxon>
        <taxon>Dikarya</taxon>
        <taxon>Ascomycota</taxon>
        <taxon>Pezizomycotina</taxon>
        <taxon>Dothideomycetes</taxon>
        <taxon>Pleosporomycetidae</taxon>
        <taxon>Pleosporales</taxon>
        <taxon>Massarineae</taxon>
        <taxon>Trematosphaeriaceae</taxon>
        <taxon>Trematosphaeria</taxon>
    </lineage>
</organism>
<dbReference type="Pfam" id="PF02656">
    <property type="entry name" value="DUF202"/>
    <property type="match status" value="1"/>
</dbReference>
<evidence type="ECO:0000313" key="8">
    <source>
        <dbReference type="EMBL" id="KAF2253299.1"/>
    </source>
</evidence>
<keyword evidence="3 6" id="KW-1133">Transmembrane helix</keyword>
<feature type="region of interest" description="Disordered" evidence="5">
    <location>
        <begin position="1"/>
        <end position="102"/>
    </location>
</feature>
<dbReference type="AlphaFoldDB" id="A0A6A6ISN6"/>
<dbReference type="InterPro" id="IPR052053">
    <property type="entry name" value="IM_YidH-like"/>
</dbReference>
<dbReference type="GO" id="GO:0012505">
    <property type="term" value="C:endomembrane system"/>
    <property type="evidence" value="ECO:0007669"/>
    <property type="project" value="UniProtKB-SubCell"/>
</dbReference>
<protein>
    <recommendedName>
        <fullName evidence="7">DUF202 domain-containing protein</fullName>
    </recommendedName>
</protein>
<comment type="subcellular location">
    <subcellularLocation>
        <location evidence="1">Endomembrane system</location>
        <topology evidence="1">Multi-pass membrane protein</topology>
    </subcellularLocation>
</comment>
<feature type="compositionally biased region" description="Low complexity" evidence="5">
    <location>
        <begin position="54"/>
        <end position="92"/>
    </location>
</feature>
<dbReference type="Proteomes" id="UP000800094">
    <property type="component" value="Unassembled WGS sequence"/>
</dbReference>
<keyword evidence="9" id="KW-1185">Reference proteome</keyword>
<feature type="compositionally biased region" description="Basic and acidic residues" evidence="5">
    <location>
        <begin position="43"/>
        <end position="53"/>
    </location>
</feature>
<dbReference type="PANTHER" id="PTHR34187:SF1">
    <property type="entry name" value="DUF202 DOMAIN-CONTAINING PROTEIN"/>
    <property type="match status" value="1"/>
</dbReference>
<name>A0A6A6ISN6_9PLEO</name>